<sequence>MPVVRHRGRQPGTNKHEQQRALRPPQRSRAEEVILHRLRLGYLTLEELKDGFEERPCEHCPHMTPHPLTHYLLSCPATERLRQCVGPENAAALVRQFQKNLPLLLEVARAAPPPR</sequence>
<name>A0A8J4YHW7_CHIOP</name>
<keyword evidence="3" id="KW-1185">Reference proteome</keyword>
<evidence type="ECO:0000313" key="3">
    <source>
        <dbReference type="Proteomes" id="UP000770661"/>
    </source>
</evidence>
<comment type="caution">
    <text evidence="2">The sequence shown here is derived from an EMBL/GenBank/DDBJ whole genome shotgun (WGS) entry which is preliminary data.</text>
</comment>
<proteinExistence type="predicted"/>
<gene>
    <name evidence="2" type="ORF">GWK47_042324</name>
</gene>
<dbReference type="OrthoDB" id="6369833at2759"/>
<dbReference type="AlphaFoldDB" id="A0A8J4YHW7"/>
<feature type="region of interest" description="Disordered" evidence="1">
    <location>
        <begin position="1"/>
        <end position="28"/>
    </location>
</feature>
<protein>
    <submittedName>
        <fullName evidence="2">Uncharacterized protein</fullName>
    </submittedName>
</protein>
<organism evidence="2 3">
    <name type="scientific">Chionoecetes opilio</name>
    <name type="common">Atlantic snow crab</name>
    <name type="synonym">Cancer opilio</name>
    <dbReference type="NCBI Taxonomy" id="41210"/>
    <lineage>
        <taxon>Eukaryota</taxon>
        <taxon>Metazoa</taxon>
        <taxon>Ecdysozoa</taxon>
        <taxon>Arthropoda</taxon>
        <taxon>Crustacea</taxon>
        <taxon>Multicrustacea</taxon>
        <taxon>Malacostraca</taxon>
        <taxon>Eumalacostraca</taxon>
        <taxon>Eucarida</taxon>
        <taxon>Decapoda</taxon>
        <taxon>Pleocyemata</taxon>
        <taxon>Brachyura</taxon>
        <taxon>Eubrachyura</taxon>
        <taxon>Majoidea</taxon>
        <taxon>Majidae</taxon>
        <taxon>Chionoecetes</taxon>
    </lineage>
</organism>
<evidence type="ECO:0000313" key="2">
    <source>
        <dbReference type="EMBL" id="KAG0723626.1"/>
    </source>
</evidence>
<dbReference type="EMBL" id="JACEEZ010007990">
    <property type="protein sequence ID" value="KAG0723626.1"/>
    <property type="molecule type" value="Genomic_DNA"/>
</dbReference>
<accession>A0A8J4YHW7</accession>
<dbReference type="Proteomes" id="UP000770661">
    <property type="component" value="Unassembled WGS sequence"/>
</dbReference>
<evidence type="ECO:0000256" key="1">
    <source>
        <dbReference type="SAM" id="MobiDB-lite"/>
    </source>
</evidence>
<reference evidence="2" key="1">
    <citation type="submission" date="2020-07" db="EMBL/GenBank/DDBJ databases">
        <title>The High-quality genome of the commercially important snow crab, Chionoecetes opilio.</title>
        <authorList>
            <person name="Jeong J.-H."/>
            <person name="Ryu S."/>
        </authorList>
    </citation>
    <scope>NUCLEOTIDE SEQUENCE</scope>
    <source>
        <strain evidence="2">MADBK_172401_WGS</strain>
        <tissue evidence="2">Digestive gland</tissue>
    </source>
</reference>